<evidence type="ECO:0000313" key="8">
    <source>
        <dbReference type="Ensembl" id="ENSSDAP00000020256.1"/>
    </source>
</evidence>
<dbReference type="GO" id="GO:0045087">
    <property type="term" value="P:innate immune response"/>
    <property type="evidence" value="ECO:0007669"/>
    <property type="project" value="TreeGrafter"/>
</dbReference>
<sequence>IPIAWHLVLVTMVLGLARTGPGPTIKPPTTRVVCHIDRFKSLSAQELECSLLAASPWTSPVPVTCSMSLVRSLFSTLFPPGHPCLSSSLSPLHPVASQAELALTLKVLGTLSDAALGGVLDQPLCTLYPSAPSSWPVSVLGPRPSVLWLWSPHLPCAPAPLTSSSCPRTSAWPTAGHKAQWLPLLPLQPVPTGSEFQEAPERVNEQETH</sequence>
<name>A0A8C9Q747_SPEDA</name>
<evidence type="ECO:0000256" key="6">
    <source>
        <dbReference type="ARBA" id="ARBA00023118"/>
    </source>
</evidence>
<evidence type="ECO:0000256" key="1">
    <source>
        <dbReference type="ARBA" id="ARBA00004613"/>
    </source>
</evidence>
<dbReference type="AlphaFoldDB" id="A0A8C9Q747"/>
<evidence type="ECO:0000256" key="5">
    <source>
        <dbReference type="ARBA" id="ARBA00022729"/>
    </source>
</evidence>
<feature type="chain" id="PRO_5034893340" evidence="7">
    <location>
        <begin position="20"/>
        <end position="209"/>
    </location>
</feature>
<dbReference type="PANTHER" id="PTHR31943:SF14">
    <property type="entry name" value="INTERFERON LAMBDA-1"/>
    <property type="match status" value="1"/>
</dbReference>
<evidence type="ECO:0000256" key="4">
    <source>
        <dbReference type="ARBA" id="ARBA00022525"/>
    </source>
</evidence>
<protein>
    <submittedName>
        <fullName evidence="8">Uncharacterized protein</fullName>
    </submittedName>
</protein>
<dbReference type="Pfam" id="PF15177">
    <property type="entry name" value="IL28A"/>
    <property type="match status" value="1"/>
</dbReference>
<evidence type="ECO:0000256" key="7">
    <source>
        <dbReference type="SAM" id="SignalP"/>
    </source>
</evidence>
<evidence type="ECO:0000313" key="9">
    <source>
        <dbReference type="Proteomes" id="UP000694422"/>
    </source>
</evidence>
<evidence type="ECO:0000256" key="3">
    <source>
        <dbReference type="ARBA" id="ARBA00022514"/>
    </source>
</evidence>
<dbReference type="InterPro" id="IPR029177">
    <property type="entry name" value="INF_lambda"/>
</dbReference>
<dbReference type="GO" id="GO:0005615">
    <property type="term" value="C:extracellular space"/>
    <property type="evidence" value="ECO:0007669"/>
    <property type="project" value="UniProtKB-KW"/>
</dbReference>
<keyword evidence="6" id="KW-0051">Antiviral defense</keyword>
<feature type="signal peptide" evidence="7">
    <location>
        <begin position="1"/>
        <end position="19"/>
    </location>
</feature>
<keyword evidence="5 7" id="KW-0732">Signal</keyword>
<comment type="similarity">
    <text evidence="2">Belongs to the lambda interferon family.</text>
</comment>
<dbReference type="Ensembl" id="ENSSDAT00000023158.1">
    <property type="protein sequence ID" value="ENSSDAP00000020256.1"/>
    <property type="gene ID" value="ENSSDAG00000018454.1"/>
</dbReference>
<dbReference type="PANTHER" id="PTHR31943">
    <property type="entry name" value="INTERLEUKIN-28 AND 29"/>
    <property type="match status" value="1"/>
</dbReference>
<reference evidence="8" key="1">
    <citation type="submission" date="2025-08" db="UniProtKB">
        <authorList>
            <consortium name="Ensembl"/>
        </authorList>
    </citation>
    <scope>IDENTIFICATION</scope>
</reference>
<evidence type="ECO:0000256" key="2">
    <source>
        <dbReference type="ARBA" id="ARBA00008717"/>
    </source>
</evidence>
<dbReference type="InterPro" id="IPR038326">
    <property type="entry name" value="IFN-lambda_sf"/>
</dbReference>
<organism evidence="8 9">
    <name type="scientific">Spermophilus dauricus</name>
    <name type="common">Daurian ground squirrel</name>
    <dbReference type="NCBI Taxonomy" id="99837"/>
    <lineage>
        <taxon>Eukaryota</taxon>
        <taxon>Metazoa</taxon>
        <taxon>Chordata</taxon>
        <taxon>Craniata</taxon>
        <taxon>Vertebrata</taxon>
        <taxon>Euteleostomi</taxon>
        <taxon>Mammalia</taxon>
        <taxon>Eutheria</taxon>
        <taxon>Euarchontoglires</taxon>
        <taxon>Glires</taxon>
        <taxon>Rodentia</taxon>
        <taxon>Sciuromorpha</taxon>
        <taxon>Sciuridae</taxon>
        <taxon>Xerinae</taxon>
        <taxon>Marmotini</taxon>
        <taxon>Spermophilus</taxon>
    </lineage>
</organism>
<keyword evidence="4" id="KW-0964">Secreted</keyword>
<proteinExistence type="inferred from homology"/>
<keyword evidence="3" id="KW-0202">Cytokine</keyword>
<dbReference type="GO" id="GO:0051607">
    <property type="term" value="P:defense response to virus"/>
    <property type="evidence" value="ECO:0007669"/>
    <property type="project" value="UniProtKB-KW"/>
</dbReference>
<comment type="subcellular location">
    <subcellularLocation>
        <location evidence="1">Secreted</location>
    </subcellularLocation>
</comment>
<dbReference type="Gene3D" id="1.20.1250.60">
    <property type="entry name" value="Interferon lambda"/>
    <property type="match status" value="1"/>
</dbReference>
<accession>A0A8C9Q747</accession>
<dbReference type="GO" id="GO:0007259">
    <property type="term" value="P:cell surface receptor signaling pathway via JAK-STAT"/>
    <property type="evidence" value="ECO:0007669"/>
    <property type="project" value="InterPro"/>
</dbReference>
<reference evidence="8" key="2">
    <citation type="submission" date="2025-09" db="UniProtKB">
        <authorList>
            <consortium name="Ensembl"/>
        </authorList>
    </citation>
    <scope>IDENTIFICATION</scope>
</reference>
<keyword evidence="9" id="KW-1185">Reference proteome</keyword>
<dbReference type="Proteomes" id="UP000694422">
    <property type="component" value="Unplaced"/>
</dbReference>
<dbReference type="GO" id="GO:0050778">
    <property type="term" value="P:positive regulation of immune response"/>
    <property type="evidence" value="ECO:0007669"/>
    <property type="project" value="InterPro"/>
</dbReference>
<dbReference type="GO" id="GO:0005125">
    <property type="term" value="F:cytokine activity"/>
    <property type="evidence" value="ECO:0007669"/>
    <property type="project" value="UniProtKB-KW"/>
</dbReference>